<evidence type="ECO:0000256" key="2">
    <source>
        <dbReference type="SAM" id="MobiDB-lite"/>
    </source>
</evidence>
<proteinExistence type="predicted"/>
<evidence type="ECO:0000313" key="4">
    <source>
        <dbReference type="EMBL" id="PIN08344.1"/>
    </source>
</evidence>
<evidence type="ECO:0000256" key="3">
    <source>
        <dbReference type="SAM" id="Phobius"/>
    </source>
</evidence>
<dbReference type="OrthoDB" id="1939306at2759"/>
<gene>
    <name evidence="4" type="ORF">CDL12_19088</name>
</gene>
<dbReference type="Proteomes" id="UP000231279">
    <property type="component" value="Unassembled WGS sequence"/>
</dbReference>
<feature type="region of interest" description="Disordered" evidence="2">
    <location>
        <begin position="115"/>
        <end position="140"/>
    </location>
</feature>
<name>A0A2G9GSR1_9LAMI</name>
<keyword evidence="3" id="KW-0472">Membrane</keyword>
<keyword evidence="3" id="KW-1133">Transmembrane helix</keyword>
<dbReference type="AlphaFoldDB" id="A0A2G9GSR1"/>
<dbReference type="EMBL" id="NKXS01003846">
    <property type="protein sequence ID" value="PIN08344.1"/>
    <property type="molecule type" value="Genomic_DNA"/>
</dbReference>
<keyword evidence="1" id="KW-0175">Coiled coil</keyword>
<accession>A0A2G9GSR1</accession>
<protein>
    <submittedName>
        <fullName evidence="4">Uncharacterized protein</fullName>
    </submittedName>
</protein>
<sequence>MADETVINGEFADDRMVEIAGDEASSKISGLNQRISDLERENETIIRENKEYKQRIEELKASLKQLSSENVELKNQVEKAELESKALGAVAARAAELETEVSRLQHDLVSAMSDLQESSGELSDLKRELEGRESSEKEKDVKLEAVEMEKGLLVAKVEKLVGVESSLRGELEGKEKEIQVLKKNVEELEAMVGSSLSMEKLKDELEKKIEKMKVEISVLESSLDEKEKVISGYENKERAVPDGVDGGKKGLTGGLERDWLVVGASTVAAVAVIGVMCYVHASRKH</sequence>
<dbReference type="STRING" id="429701.A0A2G9GSR1"/>
<comment type="caution">
    <text evidence="4">The sequence shown here is derived from an EMBL/GenBank/DDBJ whole genome shotgun (WGS) entry which is preliminary data.</text>
</comment>
<evidence type="ECO:0000256" key="1">
    <source>
        <dbReference type="SAM" id="Coils"/>
    </source>
</evidence>
<dbReference type="Gene3D" id="1.10.287.1490">
    <property type="match status" value="1"/>
</dbReference>
<organism evidence="4 5">
    <name type="scientific">Handroanthus impetiginosus</name>
    <dbReference type="NCBI Taxonomy" id="429701"/>
    <lineage>
        <taxon>Eukaryota</taxon>
        <taxon>Viridiplantae</taxon>
        <taxon>Streptophyta</taxon>
        <taxon>Embryophyta</taxon>
        <taxon>Tracheophyta</taxon>
        <taxon>Spermatophyta</taxon>
        <taxon>Magnoliopsida</taxon>
        <taxon>eudicotyledons</taxon>
        <taxon>Gunneridae</taxon>
        <taxon>Pentapetalae</taxon>
        <taxon>asterids</taxon>
        <taxon>lamiids</taxon>
        <taxon>Lamiales</taxon>
        <taxon>Bignoniaceae</taxon>
        <taxon>Crescentiina</taxon>
        <taxon>Tabebuia alliance</taxon>
        <taxon>Handroanthus</taxon>
    </lineage>
</organism>
<keyword evidence="3" id="KW-0812">Transmembrane</keyword>
<feature type="coiled-coil region" evidence="1">
    <location>
        <begin position="164"/>
        <end position="236"/>
    </location>
</feature>
<keyword evidence="5" id="KW-1185">Reference proteome</keyword>
<reference evidence="5" key="1">
    <citation type="journal article" date="2018" name="Gigascience">
        <title>Genome assembly of the Pink Ipe (Handroanthus impetiginosus, Bignoniaceae), a highly valued, ecologically keystone Neotropical timber forest tree.</title>
        <authorList>
            <person name="Silva-Junior O.B."/>
            <person name="Grattapaglia D."/>
            <person name="Novaes E."/>
            <person name="Collevatti R.G."/>
        </authorList>
    </citation>
    <scope>NUCLEOTIDE SEQUENCE [LARGE SCALE GENOMIC DNA]</scope>
    <source>
        <strain evidence="5">cv. UFG-1</strain>
    </source>
</reference>
<evidence type="ECO:0000313" key="5">
    <source>
        <dbReference type="Proteomes" id="UP000231279"/>
    </source>
</evidence>
<feature type="transmembrane region" description="Helical" evidence="3">
    <location>
        <begin position="259"/>
        <end position="279"/>
    </location>
</feature>
<feature type="compositionally biased region" description="Basic and acidic residues" evidence="2">
    <location>
        <begin position="123"/>
        <end position="140"/>
    </location>
</feature>